<evidence type="ECO:0000256" key="2">
    <source>
        <dbReference type="PROSITE-ProRule" id="PRU00169"/>
    </source>
</evidence>
<dbReference type="Proteomes" id="UP000664417">
    <property type="component" value="Unassembled WGS sequence"/>
</dbReference>
<dbReference type="InterPro" id="IPR036457">
    <property type="entry name" value="PPM-type-like_dom_sf"/>
</dbReference>
<comment type="caution">
    <text evidence="4">The sequence shown here is derived from an EMBL/GenBank/DDBJ whole genome shotgun (WGS) entry which is preliminary data.</text>
</comment>
<dbReference type="GO" id="GO:0000160">
    <property type="term" value="P:phosphorelay signal transduction system"/>
    <property type="evidence" value="ECO:0007669"/>
    <property type="project" value="InterPro"/>
</dbReference>
<dbReference type="InterPro" id="IPR052016">
    <property type="entry name" value="Bact_Sigma-Reg"/>
</dbReference>
<dbReference type="SUPFAM" id="SSF52172">
    <property type="entry name" value="CheY-like"/>
    <property type="match status" value="1"/>
</dbReference>
<dbReference type="PROSITE" id="PS50110">
    <property type="entry name" value="RESPONSE_REGULATORY"/>
    <property type="match status" value="1"/>
</dbReference>
<keyword evidence="1" id="KW-0378">Hydrolase</keyword>
<dbReference type="AlphaFoldDB" id="A0A8J7U275"/>
<accession>A0A8J7U275</accession>
<dbReference type="PANTHER" id="PTHR43156:SF2">
    <property type="entry name" value="STAGE II SPORULATION PROTEIN E"/>
    <property type="match status" value="1"/>
</dbReference>
<reference evidence="4" key="1">
    <citation type="submission" date="2021-03" db="EMBL/GenBank/DDBJ databases">
        <authorList>
            <person name="Wang G."/>
        </authorList>
    </citation>
    <scope>NUCLEOTIDE SEQUENCE</scope>
    <source>
        <strain evidence="4">KCTC 12899</strain>
    </source>
</reference>
<dbReference type="InterPro" id="IPR001932">
    <property type="entry name" value="PPM-type_phosphatase-like_dom"/>
</dbReference>
<protein>
    <submittedName>
        <fullName evidence="4">SpoIIE family protein phosphatase</fullName>
    </submittedName>
</protein>
<dbReference type="Pfam" id="PF00072">
    <property type="entry name" value="Response_reg"/>
    <property type="match status" value="1"/>
</dbReference>
<dbReference type="PANTHER" id="PTHR43156">
    <property type="entry name" value="STAGE II SPORULATION PROTEIN E-RELATED"/>
    <property type="match status" value="1"/>
</dbReference>
<sequence length="396" mass="44968">MKILIAEDDRITLKMLTHHLERWGHTVLTADDGERAWELLNRHQDIFLLITDWMMPRMNGLQLCRLVRGLKRDRHIHIIMLSAKEEKSDLLEGMEAGADAFIHKPLNLMEFKAQLRVAERITRLEAKLSERFRDLQKAHEELQHDLEAAGKIQRSLLPDRTPNIRGVQPAWAFQSCEAVAGDMLNIFYLDEHRMGMYILDVSGHGVQAALLSVSLSRVLTPFAQYGGILKRRLNHPPYYEIPDVIEVAKTLNRRFPVMEQSGQFFTFLYGILDLACGRFRFVRAGHPGPLFVSHKTIQTFEDGGGPPIGIFDDPNYEAEEIEMHSGDYLIAYTDGLVETANEAGALFGDSKLMQLLKYCAYPGAETAIADILSHVKRFAGKKPFDDDMSMVGFTLD</sequence>
<keyword evidence="2" id="KW-0597">Phosphoprotein</keyword>
<evidence type="ECO:0000256" key="1">
    <source>
        <dbReference type="ARBA" id="ARBA00022801"/>
    </source>
</evidence>
<keyword evidence="5" id="KW-1185">Reference proteome</keyword>
<feature type="modified residue" description="4-aspartylphosphate" evidence="2">
    <location>
        <position position="52"/>
    </location>
</feature>
<name>A0A8J7U275_9BACT</name>
<dbReference type="SMART" id="SM00448">
    <property type="entry name" value="REC"/>
    <property type="match status" value="1"/>
</dbReference>
<dbReference type="GO" id="GO:0016791">
    <property type="term" value="F:phosphatase activity"/>
    <property type="evidence" value="ECO:0007669"/>
    <property type="project" value="TreeGrafter"/>
</dbReference>
<evidence type="ECO:0000259" key="3">
    <source>
        <dbReference type="PROSITE" id="PS50110"/>
    </source>
</evidence>
<dbReference type="CDD" id="cd17574">
    <property type="entry name" value="REC_OmpR"/>
    <property type="match status" value="1"/>
</dbReference>
<evidence type="ECO:0000313" key="5">
    <source>
        <dbReference type="Proteomes" id="UP000664417"/>
    </source>
</evidence>
<dbReference type="InterPro" id="IPR001789">
    <property type="entry name" value="Sig_transdc_resp-reg_receiver"/>
</dbReference>
<dbReference type="Gene3D" id="3.40.50.2300">
    <property type="match status" value="1"/>
</dbReference>
<feature type="domain" description="Response regulatory" evidence="3">
    <location>
        <begin position="2"/>
        <end position="119"/>
    </location>
</feature>
<dbReference type="SMART" id="SM00331">
    <property type="entry name" value="PP2C_SIG"/>
    <property type="match status" value="1"/>
</dbReference>
<dbReference type="RefSeq" id="WP_207856214.1">
    <property type="nucleotide sequence ID" value="NZ_JAFREP010000001.1"/>
</dbReference>
<dbReference type="Gene3D" id="3.60.40.10">
    <property type="entry name" value="PPM-type phosphatase domain"/>
    <property type="match status" value="1"/>
</dbReference>
<proteinExistence type="predicted"/>
<organism evidence="4 5">
    <name type="scientific">Acanthopleuribacter pedis</name>
    <dbReference type="NCBI Taxonomy" id="442870"/>
    <lineage>
        <taxon>Bacteria</taxon>
        <taxon>Pseudomonadati</taxon>
        <taxon>Acidobacteriota</taxon>
        <taxon>Holophagae</taxon>
        <taxon>Acanthopleuribacterales</taxon>
        <taxon>Acanthopleuribacteraceae</taxon>
        <taxon>Acanthopleuribacter</taxon>
    </lineage>
</organism>
<dbReference type="Pfam" id="PF07228">
    <property type="entry name" value="SpoIIE"/>
    <property type="match status" value="1"/>
</dbReference>
<dbReference type="EMBL" id="JAFREP010000001">
    <property type="protein sequence ID" value="MBO1316978.1"/>
    <property type="molecule type" value="Genomic_DNA"/>
</dbReference>
<dbReference type="InterPro" id="IPR011006">
    <property type="entry name" value="CheY-like_superfamily"/>
</dbReference>
<gene>
    <name evidence="4" type="ORF">J3U88_00800</name>
</gene>
<evidence type="ECO:0000313" key="4">
    <source>
        <dbReference type="EMBL" id="MBO1316978.1"/>
    </source>
</evidence>